<dbReference type="GO" id="GO:0005829">
    <property type="term" value="C:cytosol"/>
    <property type="evidence" value="ECO:0007669"/>
    <property type="project" value="TreeGrafter"/>
</dbReference>
<feature type="binding site" evidence="11">
    <location>
        <position position="284"/>
    </location>
    <ligand>
        <name>thiamine diphosphate</name>
        <dbReference type="ChEBI" id="CHEBI:58937"/>
    </ligand>
</feature>
<dbReference type="AlphaFoldDB" id="A0A1F7RF88"/>
<protein>
    <recommendedName>
        <fullName evidence="11">1-deoxy-D-xylulose-5-phosphate synthase</fullName>
        <ecNumber evidence="11">2.2.1.7</ecNumber>
    </recommendedName>
    <alternativeName>
        <fullName evidence="11">1-deoxyxylulose-5-phosphate synthase</fullName>
        <shortName evidence="11">DXP synthase</shortName>
        <shortName evidence="11">DXPS</shortName>
    </alternativeName>
</protein>
<keyword evidence="5 11" id="KW-0479">Metal-binding</keyword>
<gene>
    <name evidence="11" type="primary">dxs</name>
    <name evidence="13" type="ORF">A2042_08425</name>
</gene>
<dbReference type="HAMAP" id="MF_00315">
    <property type="entry name" value="DXP_synth"/>
    <property type="match status" value="1"/>
</dbReference>
<feature type="binding site" evidence="11">
    <location>
        <position position="72"/>
    </location>
    <ligand>
        <name>thiamine diphosphate</name>
        <dbReference type="ChEBI" id="CHEBI:58937"/>
    </ligand>
</feature>
<comment type="subunit">
    <text evidence="3 11">Homodimer.</text>
</comment>
<dbReference type="Pfam" id="PF02780">
    <property type="entry name" value="Transketolase_C"/>
    <property type="match status" value="1"/>
</dbReference>
<comment type="cofactor">
    <cofactor evidence="11">
        <name>Mg(2+)</name>
        <dbReference type="ChEBI" id="CHEBI:18420"/>
    </cofactor>
    <text evidence="11">Binds 1 Mg(2+) ion per subunit.</text>
</comment>
<dbReference type="InterPro" id="IPR009014">
    <property type="entry name" value="Transketo_C/PFOR_II"/>
</dbReference>
<evidence type="ECO:0000256" key="11">
    <source>
        <dbReference type="HAMAP-Rule" id="MF_00315"/>
    </source>
</evidence>
<keyword evidence="6 11" id="KW-0460">Magnesium</keyword>
<dbReference type="InterPro" id="IPR049557">
    <property type="entry name" value="Transketolase_CS"/>
</dbReference>
<comment type="cofactor">
    <cofactor evidence="11">
        <name>thiamine diphosphate</name>
        <dbReference type="ChEBI" id="CHEBI:58937"/>
    </cofactor>
    <text evidence="11">Binds 1 thiamine pyrophosphate per subunit.</text>
</comment>
<dbReference type="Proteomes" id="UP000178526">
    <property type="component" value="Unassembled WGS sequence"/>
</dbReference>
<name>A0A1F7RF88_9BACT</name>
<dbReference type="EC" id="2.2.1.7" evidence="11"/>
<comment type="similarity">
    <text evidence="2 11">Belongs to the transketolase family. DXPS subfamily.</text>
</comment>
<evidence type="ECO:0000256" key="10">
    <source>
        <dbReference type="ARBA" id="ARBA00055605"/>
    </source>
</evidence>
<dbReference type="PANTHER" id="PTHR43322:SF5">
    <property type="entry name" value="1-DEOXY-D-XYLULOSE-5-PHOSPHATE SYNTHASE, CHLOROPLASTIC"/>
    <property type="match status" value="1"/>
</dbReference>
<sequence length="631" mass="69705">MILEKVENPEDLKKLSLKELDVLASEIRELIIQITSKNGGHLASSLGVVELAIAIHYVFDAPHDKIIWDVGHQSYAHKILTGRKERFPTIRKYKGLSGFLNPAESDYDAFITGHASNSISAALGIAEAMRQLGEEHYVIPVVGDGSMTGGLSFEGLNHAGRFKKNFIVILNDNEMSISPNVGALAAYLSKVTTGSRYMKFRKDVESLLKSIPRIGTQVAKRIRKLEEALKSLIVPGIIFEELGFKYVGPIEGHNISYLIETLKNVKDIQSPVLVHVITQKGKGYLYAEENPCTFHGVSPFDIESGNFNKEKILIPSYTQVFGETVLKLAEKDNRVIAVTAAMAEGTGLCLLRDKFPERFYDVGIAEQHGITFAAGMASKGLRPVTAIYSTFLQRAFDQIIHDVCIPNLPVIFAIDRAGIVGADGVTHQGIFDISYLRFMPNLIVMSPKDENELQHMFYTALQMNQPVAIRYPRSIGVGVPMDEEFKTIETGKAEVIKKGKDVMLLAIGNMVYPTLYASEKLEMYGIKATVVNARFIKPLDREIIAGLAAEIKTVITLEENVLQGGFGSAVLELLTEERLADSVTCRIGIPDEFVEHGSQEELREKYGLDVEGIVKTVRSVLGTAKLKVFKN</sequence>
<evidence type="ECO:0000313" key="14">
    <source>
        <dbReference type="Proteomes" id="UP000178526"/>
    </source>
</evidence>
<dbReference type="FunFam" id="3.40.50.970:FF:000005">
    <property type="entry name" value="1-deoxy-D-xylulose-5-phosphate synthase"/>
    <property type="match status" value="1"/>
</dbReference>
<evidence type="ECO:0000256" key="5">
    <source>
        <dbReference type="ARBA" id="ARBA00022723"/>
    </source>
</evidence>
<dbReference type="GO" id="GO:0008661">
    <property type="term" value="F:1-deoxy-D-xylulose-5-phosphate synthase activity"/>
    <property type="evidence" value="ECO:0007669"/>
    <property type="project" value="UniProtKB-UniRule"/>
</dbReference>
<dbReference type="GO" id="GO:0019288">
    <property type="term" value="P:isopentenyl diphosphate biosynthetic process, methylerythritol 4-phosphate pathway"/>
    <property type="evidence" value="ECO:0007669"/>
    <property type="project" value="TreeGrafter"/>
</dbReference>
<comment type="function">
    <text evidence="10 11">Catalyzes the acyloin condensation reaction between C atoms 2 and 3 of pyruvate and glyceraldehyde 3-phosphate to yield 1-deoxy-D-xylulose-5-phosphate (DXP).</text>
</comment>
<dbReference type="UniPathway" id="UPA00064">
    <property type="reaction ID" value="UER00091"/>
</dbReference>
<dbReference type="NCBIfam" id="TIGR00204">
    <property type="entry name" value="dxs"/>
    <property type="match status" value="1"/>
</dbReference>
<feature type="binding site" evidence="11">
    <location>
        <position position="144"/>
    </location>
    <ligand>
        <name>Mg(2+)</name>
        <dbReference type="ChEBI" id="CHEBI:18420"/>
    </ligand>
</feature>
<dbReference type="NCBIfam" id="NF003933">
    <property type="entry name" value="PRK05444.2-2"/>
    <property type="match status" value="1"/>
</dbReference>
<dbReference type="EMBL" id="MGDB01000114">
    <property type="protein sequence ID" value="OGL39637.1"/>
    <property type="molecule type" value="Genomic_DNA"/>
</dbReference>
<accession>A0A1F7RF88</accession>
<keyword evidence="4 11" id="KW-0808">Transferase</keyword>
<evidence type="ECO:0000256" key="2">
    <source>
        <dbReference type="ARBA" id="ARBA00011081"/>
    </source>
</evidence>
<dbReference type="Pfam" id="PF13292">
    <property type="entry name" value="DXP_synthase_N"/>
    <property type="match status" value="1"/>
</dbReference>
<dbReference type="GO" id="GO:0000287">
    <property type="term" value="F:magnesium ion binding"/>
    <property type="evidence" value="ECO:0007669"/>
    <property type="project" value="UniProtKB-UniRule"/>
</dbReference>
<dbReference type="Pfam" id="PF02779">
    <property type="entry name" value="Transket_pyr"/>
    <property type="match status" value="1"/>
</dbReference>
<dbReference type="PROSITE" id="PS00801">
    <property type="entry name" value="TRANSKETOLASE_1"/>
    <property type="match status" value="1"/>
</dbReference>
<proteinExistence type="inferred from homology"/>
<dbReference type="InterPro" id="IPR005475">
    <property type="entry name" value="Transketolase-like_Pyr-bd"/>
</dbReference>
<dbReference type="SMART" id="SM00861">
    <property type="entry name" value="Transket_pyr"/>
    <property type="match status" value="1"/>
</dbReference>
<dbReference type="GO" id="GO:0009228">
    <property type="term" value="P:thiamine biosynthetic process"/>
    <property type="evidence" value="ECO:0007669"/>
    <property type="project" value="UniProtKB-UniRule"/>
</dbReference>
<dbReference type="CDD" id="cd07033">
    <property type="entry name" value="TPP_PYR_DXS_TK_like"/>
    <property type="match status" value="1"/>
</dbReference>
<keyword evidence="9 11" id="KW-0414">Isoprene biosynthesis</keyword>
<evidence type="ECO:0000256" key="9">
    <source>
        <dbReference type="ARBA" id="ARBA00023229"/>
    </source>
</evidence>
<keyword evidence="7 11" id="KW-0784">Thiamine biosynthesis</keyword>
<comment type="catalytic activity">
    <reaction evidence="11">
        <text>D-glyceraldehyde 3-phosphate + pyruvate + H(+) = 1-deoxy-D-xylulose 5-phosphate + CO2</text>
        <dbReference type="Rhea" id="RHEA:12605"/>
        <dbReference type="ChEBI" id="CHEBI:15361"/>
        <dbReference type="ChEBI" id="CHEBI:15378"/>
        <dbReference type="ChEBI" id="CHEBI:16526"/>
        <dbReference type="ChEBI" id="CHEBI:57792"/>
        <dbReference type="ChEBI" id="CHEBI:59776"/>
        <dbReference type="EC" id="2.2.1.7"/>
    </reaction>
</comment>
<evidence type="ECO:0000256" key="8">
    <source>
        <dbReference type="ARBA" id="ARBA00023052"/>
    </source>
</evidence>
<dbReference type="Gene3D" id="3.40.50.970">
    <property type="match status" value="2"/>
</dbReference>
<feature type="domain" description="Transketolase-like pyrimidine-binding" evidence="12">
    <location>
        <begin position="315"/>
        <end position="479"/>
    </location>
</feature>
<feature type="binding site" evidence="11">
    <location>
        <position position="366"/>
    </location>
    <ligand>
        <name>thiamine diphosphate</name>
        <dbReference type="ChEBI" id="CHEBI:58937"/>
    </ligand>
</feature>
<dbReference type="SUPFAM" id="SSF52518">
    <property type="entry name" value="Thiamin diphosphate-binding fold (THDP-binding)"/>
    <property type="match status" value="2"/>
</dbReference>
<dbReference type="SUPFAM" id="SSF52922">
    <property type="entry name" value="TK C-terminal domain-like"/>
    <property type="match status" value="1"/>
</dbReference>
<dbReference type="CDD" id="cd02007">
    <property type="entry name" value="TPP_DXS"/>
    <property type="match status" value="1"/>
</dbReference>
<dbReference type="Gene3D" id="3.40.50.920">
    <property type="match status" value="1"/>
</dbReference>
<feature type="binding site" evidence="11">
    <location>
        <begin position="113"/>
        <end position="115"/>
    </location>
    <ligand>
        <name>thiamine diphosphate</name>
        <dbReference type="ChEBI" id="CHEBI:58937"/>
    </ligand>
</feature>
<evidence type="ECO:0000256" key="4">
    <source>
        <dbReference type="ARBA" id="ARBA00022679"/>
    </source>
</evidence>
<evidence type="ECO:0000313" key="13">
    <source>
        <dbReference type="EMBL" id="OGL39637.1"/>
    </source>
</evidence>
<evidence type="ECO:0000259" key="12">
    <source>
        <dbReference type="SMART" id="SM00861"/>
    </source>
</evidence>
<dbReference type="GO" id="GO:0016114">
    <property type="term" value="P:terpenoid biosynthetic process"/>
    <property type="evidence" value="ECO:0007669"/>
    <property type="project" value="UniProtKB-UniRule"/>
</dbReference>
<evidence type="ECO:0000256" key="1">
    <source>
        <dbReference type="ARBA" id="ARBA00004980"/>
    </source>
</evidence>
<comment type="pathway">
    <text evidence="1 11">Metabolic intermediate biosynthesis; 1-deoxy-D-xylulose 5-phosphate biosynthesis; 1-deoxy-D-xylulose 5-phosphate from D-glyceraldehyde 3-phosphate and pyruvate: step 1/1.</text>
</comment>
<comment type="caution">
    <text evidence="13">The sequence shown here is derived from an EMBL/GenBank/DDBJ whole genome shotgun (WGS) entry which is preliminary data.</text>
</comment>
<organism evidence="13 14">
    <name type="scientific">Candidatus Schekmanbacteria bacterium GWA2_38_11</name>
    <dbReference type="NCBI Taxonomy" id="1817876"/>
    <lineage>
        <taxon>Bacteria</taxon>
        <taxon>Candidatus Schekmaniibacteriota</taxon>
    </lineage>
</organism>
<keyword evidence="8 11" id="KW-0786">Thiamine pyrophosphate</keyword>
<dbReference type="InterPro" id="IPR005477">
    <property type="entry name" value="Dxylulose-5-P_synthase"/>
</dbReference>
<reference evidence="13 14" key="1">
    <citation type="journal article" date="2016" name="Nat. Commun.">
        <title>Thousands of microbial genomes shed light on interconnected biogeochemical processes in an aquifer system.</title>
        <authorList>
            <person name="Anantharaman K."/>
            <person name="Brown C.T."/>
            <person name="Hug L.A."/>
            <person name="Sharon I."/>
            <person name="Castelle C.J."/>
            <person name="Probst A.J."/>
            <person name="Thomas B.C."/>
            <person name="Singh A."/>
            <person name="Wilkins M.J."/>
            <person name="Karaoz U."/>
            <person name="Brodie E.L."/>
            <person name="Williams K.H."/>
            <person name="Hubbard S.S."/>
            <person name="Banfield J.F."/>
        </authorList>
    </citation>
    <scope>NUCLEOTIDE SEQUENCE [LARGE SCALE GENOMIC DNA]</scope>
</reference>
<dbReference type="GO" id="GO:0030976">
    <property type="term" value="F:thiamine pyrophosphate binding"/>
    <property type="evidence" value="ECO:0007669"/>
    <property type="project" value="UniProtKB-UniRule"/>
</dbReference>
<dbReference type="InterPro" id="IPR029061">
    <property type="entry name" value="THDP-binding"/>
</dbReference>
<dbReference type="FunFam" id="3.40.50.920:FF:000002">
    <property type="entry name" value="1-deoxy-D-xylulose-5-phosphate synthase"/>
    <property type="match status" value="1"/>
</dbReference>
<dbReference type="InterPro" id="IPR033248">
    <property type="entry name" value="Transketolase_C"/>
</dbReference>
<dbReference type="PANTHER" id="PTHR43322">
    <property type="entry name" value="1-D-DEOXYXYLULOSE 5-PHOSPHATE SYNTHASE-RELATED"/>
    <property type="match status" value="1"/>
</dbReference>
<feature type="binding site" evidence="11">
    <location>
        <position position="173"/>
    </location>
    <ligand>
        <name>thiamine diphosphate</name>
        <dbReference type="ChEBI" id="CHEBI:58937"/>
    </ligand>
</feature>
<evidence type="ECO:0000256" key="6">
    <source>
        <dbReference type="ARBA" id="ARBA00022842"/>
    </source>
</evidence>
<evidence type="ECO:0000256" key="3">
    <source>
        <dbReference type="ARBA" id="ARBA00011738"/>
    </source>
</evidence>
<evidence type="ECO:0000256" key="7">
    <source>
        <dbReference type="ARBA" id="ARBA00022977"/>
    </source>
</evidence>
<feature type="binding site" evidence="11">
    <location>
        <position position="173"/>
    </location>
    <ligand>
        <name>Mg(2+)</name>
        <dbReference type="ChEBI" id="CHEBI:18420"/>
    </ligand>
</feature>
<feature type="binding site" evidence="11">
    <location>
        <begin position="145"/>
        <end position="146"/>
    </location>
    <ligand>
        <name>thiamine diphosphate</name>
        <dbReference type="ChEBI" id="CHEBI:58937"/>
    </ligand>
</feature>